<dbReference type="GO" id="GO:0005085">
    <property type="term" value="F:guanyl-nucleotide exchange factor activity"/>
    <property type="evidence" value="ECO:0007669"/>
    <property type="project" value="InterPro"/>
</dbReference>
<feature type="compositionally biased region" description="Pro residues" evidence="1">
    <location>
        <begin position="757"/>
        <end position="774"/>
    </location>
</feature>
<reference evidence="3" key="1">
    <citation type="journal article" date="2020" name="Nat. Commun.">
        <title>Large-scale genome sequencing of mycorrhizal fungi provides insights into the early evolution of symbiotic traits.</title>
        <authorList>
            <person name="Miyauchi S."/>
            <person name="Kiss E."/>
            <person name="Kuo A."/>
            <person name="Drula E."/>
            <person name="Kohler A."/>
            <person name="Sanchez-Garcia M."/>
            <person name="Morin E."/>
            <person name="Andreopoulos B."/>
            <person name="Barry K.W."/>
            <person name="Bonito G."/>
            <person name="Buee M."/>
            <person name="Carver A."/>
            <person name="Chen C."/>
            <person name="Cichocki N."/>
            <person name="Clum A."/>
            <person name="Culley D."/>
            <person name="Crous P.W."/>
            <person name="Fauchery L."/>
            <person name="Girlanda M."/>
            <person name="Hayes R.D."/>
            <person name="Keri Z."/>
            <person name="LaButti K."/>
            <person name="Lipzen A."/>
            <person name="Lombard V."/>
            <person name="Magnuson J."/>
            <person name="Maillard F."/>
            <person name="Murat C."/>
            <person name="Nolan M."/>
            <person name="Ohm R.A."/>
            <person name="Pangilinan J."/>
            <person name="Pereira M.F."/>
            <person name="Perotto S."/>
            <person name="Peter M."/>
            <person name="Pfister S."/>
            <person name="Riley R."/>
            <person name="Sitrit Y."/>
            <person name="Stielow J.B."/>
            <person name="Szollosi G."/>
            <person name="Zifcakova L."/>
            <person name="Stursova M."/>
            <person name="Spatafora J.W."/>
            <person name="Tedersoo L."/>
            <person name="Vaario L.M."/>
            <person name="Yamada A."/>
            <person name="Yan M."/>
            <person name="Wang P."/>
            <person name="Xu J."/>
            <person name="Bruns T."/>
            <person name="Baldrian P."/>
            <person name="Vilgalys R."/>
            <person name="Dunand C."/>
            <person name="Henrissat B."/>
            <person name="Grigoriev I.V."/>
            <person name="Hibbett D."/>
            <person name="Nagy L.G."/>
            <person name="Martin F.M."/>
        </authorList>
    </citation>
    <scope>NUCLEOTIDE SEQUENCE</scope>
    <source>
        <strain evidence="3">UH-Tt-Lm1</strain>
    </source>
</reference>
<dbReference type="Proteomes" id="UP000736335">
    <property type="component" value="Unassembled WGS sequence"/>
</dbReference>
<sequence>QPPSPQPEAKSKKTNPLTELVETEKTYVDQLAGIIRKVASAWSRSNLPPPELDQMFRAIEAIYKANRSLLSKLKEIGTSPSSPKALGDLLMRWIDDLEPPYATYCNKYLAGFDTWERVAGNLKLPTTLATFSASNPPPLPQARGSEPPTWTLDGLFLLPHGRLKYYKKLYGRLLKSTAPGRNDHKLLVGAMEKLDRLVSTVEGRFKVRLQPSLPVETVDEVVVNMRGGPPQYSPPEPGVRDTLLSDGSNSRHASVSSGGNQSQTTAATSIDRNSGPAPPMTAADIERRLSTAKTLDLFTMNPRETKLQIETPGLTYTREVRMSLGVSIDFTPKSTGELVRYPRGHIFLLTDLFLVCEWILPSERAEHGGAFDFSLIFPPLAGKHLKVSEVPDSDTALSIFILRKETLIINTPSPQVKSKLLAEFQDCIDTAMTLHHRAKNTQPPPPVPSLPRSISSPFPSSPPNGPPLPESGGPGGPPVHALSPSHSFNTGNKRFSPPSRAESSGPHRVVQEQSPDPLSLQRSSSTAETVMDGPVQRSRPPSQDRGPVGRSPPFRPGQAMPPPGSFGPGHVMPSSFGPGQVVPQQSFNPGQVLPRSMSIQRGPGPPPQNGMNPPLGHGGQPPPRSLTNPPGPMGPLPPRNMMSPPPPRNVMSPPPDVGPGGPPPPSHMKPPAPGYMGPPPPGYPGPPFKGPALPSHPGPNPPGPNGMGPPPSGPPPGPGGPGQHPGGPSMPGRPPLPPGPPRGPPTVSGQPLMDPTRVPPGPNGFNPNVPPHPSRQPSMDLFHPQPVGPPEPGFLRKTQSSHSLNSHFDPHGALPPVPRMPGTQIPRNHSSDSLPLPQSRPLLPSAQRSVSMVPSSQSFHEISPPTSPIQESAPHTGPVTSAISAQMKCKVFLKQQHAQWKSLGSAKLKLYRESPTNIKQLVVEADNRESSILISTIVLTDGVERVAKTGVAIELSDKGLRSGVVYMLQLRNEKSAQGLFDSLLAGSDRS</sequence>
<feature type="domain" description="DH" evidence="2">
    <location>
        <begin position="12"/>
        <end position="204"/>
    </location>
</feature>
<comment type="caution">
    <text evidence="3">The sequence shown here is derived from an EMBL/GenBank/DDBJ whole genome shotgun (WGS) entry which is preliminary data.</text>
</comment>
<feature type="non-terminal residue" evidence="3">
    <location>
        <position position="1"/>
    </location>
</feature>
<name>A0A9P6HKR7_9AGAM</name>
<dbReference type="InterPro" id="IPR035899">
    <property type="entry name" value="DBL_dom_sf"/>
</dbReference>
<accession>A0A9P6HKR7</accession>
<gene>
    <name evidence="3" type="ORF">BJ322DRAFT_1003007</name>
</gene>
<feature type="region of interest" description="Disordered" evidence="1">
    <location>
        <begin position="857"/>
        <end position="878"/>
    </location>
</feature>
<protein>
    <recommendedName>
        <fullName evidence="2">DH domain-containing protein</fullName>
    </recommendedName>
</protein>
<dbReference type="GO" id="GO:0031267">
    <property type="term" value="F:small GTPase binding"/>
    <property type="evidence" value="ECO:0007669"/>
    <property type="project" value="TreeGrafter"/>
</dbReference>
<feature type="compositionally biased region" description="Polar residues" evidence="1">
    <location>
        <begin position="245"/>
        <end position="272"/>
    </location>
</feature>
<feature type="compositionally biased region" description="Pro residues" evidence="1">
    <location>
        <begin position="731"/>
        <end position="744"/>
    </location>
</feature>
<feature type="compositionally biased region" description="Polar residues" evidence="1">
    <location>
        <begin position="511"/>
        <end position="528"/>
    </location>
</feature>
<feature type="region of interest" description="Disordered" evidence="1">
    <location>
        <begin position="226"/>
        <end position="281"/>
    </location>
</feature>
<evidence type="ECO:0000259" key="2">
    <source>
        <dbReference type="PROSITE" id="PS50010"/>
    </source>
</evidence>
<dbReference type="AlphaFoldDB" id="A0A9P6HKR7"/>
<evidence type="ECO:0000256" key="1">
    <source>
        <dbReference type="SAM" id="MobiDB-lite"/>
    </source>
</evidence>
<feature type="compositionally biased region" description="Pro residues" evidence="1">
    <location>
        <begin position="553"/>
        <end position="565"/>
    </location>
</feature>
<evidence type="ECO:0000313" key="4">
    <source>
        <dbReference type="Proteomes" id="UP000736335"/>
    </source>
</evidence>
<feature type="compositionally biased region" description="Pro residues" evidence="1">
    <location>
        <begin position="459"/>
        <end position="469"/>
    </location>
</feature>
<proteinExistence type="predicted"/>
<dbReference type="PANTHER" id="PTHR45924">
    <property type="entry name" value="FI17866P1"/>
    <property type="match status" value="1"/>
</dbReference>
<dbReference type="OrthoDB" id="6244550at2759"/>
<organism evidence="3 4">
    <name type="scientific">Thelephora terrestris</name>
    <dbReference type="NCBI Taxonomy" id="56493"/>
    <lineage>
        <taxon>Eukaryota</taxon>
        <taxon>Fungi</taxon>
        <taxon>Dikarya</taxon>
        <taxon>Basidiomycota</taxon>
        <taxon>Agaricomycotina</taxon>
        <taxon>Agaricomycetes</taxon>
        <taxon>Thelephorales</taxon>
        <taxon>Thelephoraceae</taxon>
        <taxon>Thelephora</taxon>
    </lineage>
</organism>
<dbReference type="PANTHER" id="PTHR45924:SF2">
    <property type="entry name" value="FI17866P1"/>
    <property type="match status" value="1"/>
</dbReference>
<feature type="region of interest" description="Disordered" evidence="1">
    <location>
        <begin position="437"/>
        <end position="838"/>
    </location>
</feature>
<keyword evidence="4" id="KW-1185">Reference proteome</keyword>
<feature type="compositionally biased region" description="Polar residues" evidence="1">
    <location>
        <begin position="484"/>
        <end position="493"/>
    </location>
</feature>
<dbReference type="EMBL" id="WIUZ02000005">
    <property type="protein sequence ID" value="KAF9787344.1"/>
    <property type="molecule type" value="Genomic_DNA"/>
</dbReference>
<dbReference type="InterPro" id="IPR000219">
    <property type="entry name" value="DH_dom"/>
</dbReference>
<feature type="compositionally biased region" description="Pro residues" evidence="1">
    <location>
        <begin position="620"/>
        <end position="719"/>
    </location>
</feature>
<dbReference type="SUPFAM" id="SSF48065">
    <property type="entry name" value="DBL homology domain (DH-domain)"/>
    <property type="match status" value="1"/>
</dbReference>
<dbReference type="SMART" id="SM00325">
    <property type="entry name" value="RhoGEF"/>
    <property type="match status" value="1"/>
</dbReference>
<feature type="compositionally biased region" description="Polar residues" evidence="1">
    <location>
        <begin position="797"/>
        <end position="806"/>
    </location>
</feature>
<reference evidence="3" key="2">
    <citation type="submission" date="2020-11" db="EMBL/GenBank/DDBJ databases">
        <authorList>
            <consortium name="DOE Joint Genome Institute"/>
            <person name="Kuo A."/>
            <person name="Miyauchi S."/>
            <person name="Kiss E."/>
            <person name="Drula E."/>
            <person name="Kohler A."/>
            <person name="Sanchez-Garcia M."/>
            <person name="Andreopoulos B."/>
            <person name="Barry K.W."/>
            <person name="Bonito G."/>
            <person name="Buee M."/>
            <person name="Carver A."/>
            <person name="Chen C."/>
            <person name="Cichocki N."/>
            <person name="Clum A."/>
            <person name="Culley D."/>
            <person name="Crous P.W."/>
            <person name="Fauchery L."/>
            <person name="Girlanda M."/>
            <person name="Hayes R."/>
            <person name="Keri Z."/>
            <person name="Labutti K."/>
            <person name="Lipzen A."/>
            <person name="Lombard V."/>
            <person name="Magnuson J."/>
            <person name="Maillard F."/>
            <person name="Morin E."/>
            <person name="Murat C."/>
            <person name="Nolan M."/>
            <person name="Ohm R."/>
            <person name="Pangilinan J."/>
            <person name="Pereira M."/>
            <person name="Perotto S."/>
            <person name="Peter M."/>
            <person name="Riley R."/>
            <person name="Sitrit Y."/>
            <person name="Stielow B."/>
            <person name="Szollosi G."/>
            <person name="Zifcakova L."/>
            <person name="Stursova M."/>
            <person name="Spatafora J.W."/>
            <person name="Tedersoo L."/>
            <person name="Vaario L.-M."/>
            <person name="Yamada A."/>
            <person name="Yan M."/>
            <person name="Wang P."/>
            <person name="Xu J."/>
            <person name="Bruns T."/>
            <person name="Baldrian P."/>
            <person name="Vilgalys R."/>
            <person name="Henrissat B."/>
            <person name="Grigoriev I.V."/>
            <person name="Hibbett D."/>
            <person name="Nagy L.G."/>
            <person name="Martin F.M."/>
        </authorList>
    </citation>
    <scope>NUCLEOTIDE SEQUENCE</scope>
    <source>
        <strain evidence="3">UH-Tt-Lm1</strain>
    </source>
</reference>
<evidence type="ECO:0000313" key="3">
    <source>
        <dbReference type="EMBL" id="KAF9787344.1"/>
    </source>
</evidence>
<dbReference type="PROSITE" id="PS50010">
    <property type="entry name" value="DH_2"/>
    <property type="match status" value="1"/>
</dbReference>
<dbReference type="Gene3D" id="1.20.900.10">
    <property type="entry name" value="Dbl homology (DH) domain"/>
    <property type="match status" value="1"/>
</dbReference>
<dbReference type="Pfam" id="PF00621">
    <property type="entry name" value="RhoGEF"/>
    <property type="match status" value="1"/>
</dbReference>